<evidence type="ECO:0000256" key="1">
    <source>
        <dbReference type="SAM" id="Phobius"/>
    </source>
</evidence>
<dbReference type="InterPro" id="IPR003399">
    <property type="entry name" value="Mce/MlaD"/>
</dbReference>
<dbReference type="OMA" id="WYLFAEF"/>
<dbReference type="Gramene" id="EFJ30997">
    <property type="protein sequence ID" value="EFJ30997"/>
    <property type="gene ID" value="SELMODRAFT_408827"/>
</dbReference>
<dbReference type="GO" id="GO:0005543">
    <property type="term" value="F:phospholipid binding"/>
    <property type="evidence" value="ECO:0000318"/>
    <property type="project" value="GO_Central"/>
</dbReference>
<evidence type="ECO:0000313" key="4">
    <source>
        <dbReference type="Proteomes" id="UP000001514"/>
    </source>
</evidence>
<dbReference type="FunCoup" id="D8RA32">
    <property type="interactions" value="2055"/>
</dbReference>
<dbReference type="eggNOG" id="ENOG502QY75">
    <property type="taxonomic scope" value="Eukaryota"/>
</dbReference>
<sequence>MMNPTALSIACAPPGCRPIARSLRRLSSSFDPLTILCNHRFQRRIIRASNSEPRAVNPSPPPQRKSKSSLKALLDFPRSMWNQISHPLSNFGFGKKSLWEAGLGLFLLGGIVLLGLTLAWVKGTQLRARSRKYFATFEFAKAWGITVGTPVRIRGVDVGTVIRVKPTLEKLDVEVQIVDANLVIPRNALVEVNQSGLVSETLIDITPQHPIPSPTVGPLHPDCKGEGLIVCDRESIRGEQGVSLDELVGICTKLAKQIDAQGVKRLYDVGERMSLAVEEAKPLLAKVQSMAGDMEPLIKEIRDGGLLKEFEKLTKVAAEAGEDLRKLNSSVLTPENTELLRQSVSTLTKTLKHIESISEDISGLTGDAGTRYNLKQLIQSLSRLVAD</sequence>
<dbReference type="InParanoid" id="D8RA32"/>
<proteinExistence type="predicted"/>
<keyword evidence="1" id="KW-0812">Transmembrane</keyword>
<dbReference type="HOGENOM" id="CLU_050607_0_0_1"/>
<dbReference type="GO" id="GO:0009706">
    <property type="term" value="C:chloroplast inner membrane"/>
    <property type="evidence" value="ECO:0000318"/>
    <property type="project" value="GO_Central"/>
</dbReference>
<dbReference type="Proteomes" id="UP000001514">
    <property type="component" value="Unassembled WGS sequence"/>
</dbReference>
<gene>
    <name evidence="3" type="ORF">SELMODRAFT_408827</name>
</gene>
<evidence type="ECO:0000313" key="3">
    <source>
        <dbReference type="EMBL" id="EFJ30997.1"/>
    </source>
</evidence>
<feature type="transmembrane region" description="Helical" evidence="1">
    <location>
        <begin position="101"/>
        <end position="121"/>
    </location>
</feature>
<dbReference type="Pfam" id="PF02470">
    <property type="entry name" value="MlaD"/>
    <property type="match status" value="1"/>
</dbReference>
<feature type="domain" description="Mce/MlaD" evidence="2">
    <location>
        <begin position="132"/>
        <end position="207"/>
    </location>
</feature>
<evidence type="ECO:0000259" key="2">
    <source>
        <dbReference type="Pfam" id="PF02470"/>
    </source>
</evidence>
<dbReference type="KEGG" id="smo:SELMODRAFT_408827"/>
<protein>
    <recommendedName>
        <fullName evidence="2">Mce/MlaD domain-containing protein</fullName>
    </recommendedName>
</protein>
<keyword evidence="1" id="KW-1133">Transmembrane helix</keyword>
<dbReference type="AlphaFoldDB" id="D8RA32"/>
<keyword evidence="4" id="KW-1185">Reference proteome</keyword>
<dbReference type="EMBL" id="GL377574">
    <property type="protein sequence ID" value="EFJ30997.1"/>
    <property type="molecule type" value="Genomic_DNA"/>
</dbReference>
<dbReference type="STRING" id="88036.D8RA32"/>
<dbReference type="GO" id="GO:0005319">
    <property type="term" value="F:lipid transporter activity"/>
    <property type="evidence" value="ECO:0000318"/>
    <property type="project" value="GO_Central"/>
</dbReference>
<reference evidence="3 4" key="1">
    <citation type="journal article" date="2011" name="Science">
        <title>The Selaginella genome identifies genetic changes associated with the evolution of vascular plants.</title>
        <authorList>
            <person name="Banks J.A."/>
            <person name="Nishiyama T."/>
            <person name="Hasebe M."/>
            <person name="Bowman J.L."/>
            <person name="Gribskov M."/>
            <person name="dePamphilis C."/>
            <person name="Albert V.A."/>
            <person name="Aono N."/>
            <person name="Aoyama T."/>
            <person name="Ambrose B.A."/>
            <person name="Ashton N.W."/>
            <person name="Axtell M.J."/>
            <person name="Barker E."/>
            <person name="Barker M.S."/>
            <person name="Bennetzen J.L."/>
            <person name="Bonawitz N.D."/>
            <person name="Chapple C."/>
            <person name="Cheng C."/>
            <person name="Correa L.G."/>
            <person name="Dacre M."/>
            <person name="DeBarry J."/>
            <person name="Dreyer I."/>
            <person name="Elias M."/>
            <person name="Engstrom E.M."/>
            <person name="Estelle M."/>
            <person name="Feng L."/>
            <person name="Finet C."/>
            <person name="Floyd S.K."/>
            <person name="Frommer W.B."/>
            <person name="Fujita T."/>
            <person name="Gramzow L."/>
            <person name="Gutensohn M."/>
            <person name="Harholt J."/>
            <person name="Hattori M."/>
            <person name="Heyl A."/>
            <person name="Hirai T."/>
            <person name="Hiwatashi Y."/>
            <person name="Ishikawa M."/>
            <person name="Iwata M."/>
            <person name="Karol K.G."/>
            <person name="Koehler B."/>
            <person name="Kolukisaoglu U."/>
            <person name="Kubo M."/>
            <person name="Kurata T."/>
            <person name="Lalonde S."/>
            <person name="Li K."/>
            <person name="Li Y."/>
            <person name="Litt A."/>
            <person name="Lyons E."/>
            <person name="Manning G."/>
            <person name="Maruyama T."/>
            <person name="Michael T.P."/>
            <person name="Mikami K."/>
            <person name="Miyazaki S."/>
            <person name="Morinaga S."/>
            <person name="Murata T."/>
            <person name="Mueller-Roeber B."/>
            <person name="Nelson D.R."/>
            <person name="Obara M."/>
            <person name="Oguri Y."/>
            <person name="Olmstead R.G."/>
            <person name="Onodera N."/>
            <person name="Petersen B.L."/>
            <person name="Pils B."/>
            <person name="Prigge M."/>
            <person name="Rensing S.A."/>
            <person name="Riano-Pachon D.M."/>
            <person name="Roberts A.W."/>
            <person name="Sato Y."/>
            <person name="Scheller H.V."/>
            <person name="Schulz B."/>
            <person name="Schulz C."/>
            <person name="Shakirov E.V."/>
            <person name="Shibagaki N."/>
            <person name="Shinohara N."/>
            <person name="Shippen D.E."/>
            <person name="Soerensen I."/>
            <person name="Sotooka R."/>
            <person name="Sugimoto N."/>
            <person name="Sugita M."/>
            <person name="Sumikawa N."/>
            <person name="Tanurdzic M."/>
            <person name="Theissen G."/>
            <person name="Ulvskov P."/>
            <person name="Wakazuki S."/>
            <person name="Weng J.K."/>
            <person name="Willats W.W."/>
            <person name="Wipf D."/>
            <person name="Wolf P.G."/>
            <person name="Yang L."/>
            <person name="Zimmer A.D."/>
            <person name="Zhu Q."/>
            <person name="Mitros T."/>
            <person name="Hellsten U."/>
            <person name="Loque D."/>
            <person name="Otillar R."/>
            <person name="Salamov A."/>
            <person name="Schmutz J."/>
            <person name="Shapiro H."/>
            <person name="Lindquist E."/>
            <person name="Lucas S."/>
            <person name="Rokhsar D."/>
            <person name="Grigoriev I.V."/>
        </authorList>
    </citation>
    <scope>NUCLEOTIDE SEQUENCE [LARGE SCALE GENOMIC DNA]</scope>
</reference>
<dbReference type="PANTHER" id="PTHR34675">
    <property type="entry name" value="PROTEIN TRIGALACTOSYLDIACYLGLYCEROL 2, CHLOROPLASTIC"/>
    <property type="match status" value="1"/>
</dbReference>
<dbReference type="PANTHER" id="PTHR34675:SF1">
    <property type="entry name" value="PROTEIN TRIGALACTOSYLDIACYLGLYCEROL 2, CHLOROPLASTIC"/>
    <property type="match status" value="1"/>
</dbReference>
<keyword evidence="1" id="KW-0472">Membrane</keyword>
<accession>D8RA32</accession>
<name>D8RA32_SELML</name>
<dbReference type="OrthoDB" id="1924069at2759"/>
<dbReference type="InterPro" id="IPR039342">
    <property type="entry name" value="TGD2-like"/>
</dbReference>
<organism evidence="4">
    <name type="scientific">Selaginella moellendorffii</name>
    <name type="common">Spikemoss</name>
    <dbReference type="NCBI Taxonomy" id="88036"/>
    <lineage>
        <taxon>Eukaryota</taxon>
        <taxon>Viridiplantae</taxon>
        <taxon>Streptophyta</taxon>
        <taxon>Embryophyta</taxon>
        <taxon>Tracheophyta</taxon>
        <taxon>Lycopodiopsida</taxon>
        <taxon>Selaginellales</taxon>
        <taxon>Selaginellaceae</taxon>
        <taxon>Selaginella</taxon>
    </lineage>
</organism>